<gene>
    <name evidence="2" type="ORF">Airi01_092260</name>
</gene>
<evidence type="ECO:0000256" key="1">
    <source>
        <dbReference type="SAM" id="Phobius"/>
    </source>
</evidence>
<organism evidence="2 3">
    <name type="scientific">Actinoallomurus iriomotensis</name>
    <dbReference type="NCBI Taxonomy" id="478107"/>
    <lineage>
        <taxon>Bacteria</taxon>
        <taxon>Bacillati</taxon>
        <taxon>Actinomycetota</taxon>
        <taxon>Actinomycetes</taxon>
        <taxon>Streptosporangiales</taxon>
        <taxon>Thermomonosporaceae</taxon>
        <taxon>Actinoallomurus</taxon>
    </lineage>
</organism>
<dbReference type="Proteomes" id="UP001165135">
    <property type="component" value="Unassembled WGS sequence"/>
</dbReference>
<keyword evidence="1" id="KW-1133">Transmembrane helix</keyword>
<sequence>MATSRWWRYLGSAKNLAGCLGGLAGLGLYFAGTAGPYWPVVVAGLYGAGALIAPPEKVRLVIDDTVAETSRLRTDLDGLVARVPAHRLPAPAVERFEETTAMLRDVLERADLLSLSPDALYEVSRAIRTDLPTSLESYLNLPRWYGARHGGDATKELTTQLDLIADSVSRTAGEVYASEERRMRDHTRYLRDRDAEPPPV</sequence>
<dbReference type="EMBL" id="BSTJ01000016">
    <property type="protein sequence ID" value="GLY80959.1"/>
    <property type="molecule type" value="Genomic_DNA"/>
</dbReference>
<reference evidence="2" key="1">
    <citation type="submission" date="2023-03" db="EMBL/GenBank/DDBJ databases">
        <title>Actinoallomurus iriomotensis NBRC 103681.</title>
        <authorList>
            <person name="Ichikawa N."/>
            <person name="Sato H."/>
            <person name="Tonouchi N."/>
        </authorList>
    </citation>
    <scope>NUCLEOTIDE SEQUENCE</scope>
    <source>
        <strain evidence="2">NBRC 103681</strain>
    </source>
</reference>
<evidence type="ECO:0000313" key="2">
    <source>
        <dbReference type="EMBL" id="GLY80959.1"/>
    </source>
</evidence>
<comment type="caution">
    <text evidence="2">The sequence shown here is derived from an EMBL/GenBank/DDBJ whole genome shotgun (WGS) entry which is preliminary data.</text>
</comment>
<dbReference type="AlphaFoldDB" id="A0A9W6RSD6"/>
<dbReference type="RefSeq" id="WP_285634669.1">
    <property type="nucleotide sequence ID" value="NZ_BSTJ01000016.1"/>
</dbReference>
<name>A0A9W6RSD6_9ACTN</name>
<evidence type="ECO:0008006" key="4">
    <source>
        <dbReference type="Google" id="ProtNLM"/>
    </source>
</evidence>
<feature type="transmembrane region" description="Helical" evidence="1">
    <location>
        <begin position="12"/>
        <end position="31"/>
    </location>
</feature>
<protein>
    <recommendedName>
        <fullName evidence="4">5-bromo-4-chloroindolyl phosphate hydrolysis protein</fullName>
    </recommendedName>
</protein>
<accession>A0A9W6RSD6</accession>
<keyword evidence="1" id="KW-0472">Membrane</keyword>
<keyword evidence="1" id="KW-0812">Transmembrane</keyword>
<evidence type="ECO:0000313" key="3">
    <source>
        <dbReference type="Proteomes" id="UP001165135"/>
    </source>
</evidence>
<proteinExistence type="predicted"/>